<evidence type="ECO:0000313" key="2">
    <source>
        <dbReference type="EMBL" id="ARZ72474.1"/>
    </source>
</evidence>
<dbReference type="Proteomes" id="UP000195755">
    <property type="component" value="Chromosome"/>
</dbReference>
<evidence type="ECO:0000256" key="1">
    <source>
        <dbReference type="SAM" id="MobiDB-lite"/>
    </source>
</evidence>
<accession>A0A1Z2LDU3</accession>
<feature type="compositionally biased region" description="Basic and acidic residues" evidence="1">
    <location>
        <begin position="40"/>
        <end position="50"/>
    </location>
</feature>
<dbReference type="KEGG" id="salj:SMD11_6898"/>
<proteinExistence type="predicted"/>
<evidence type="ECO:0000313" key="3">
    <source>
        <dbReference type="Proteomes" id="UP000195755"/>
    </source>
</evidence>
<name>A0A1Z2LDU3_9ACTN</name>
<organism evidence="2 3">
    <name type="scientific">Streptomyces albireticuli</name>
    <dbReference type="NCBI Taxonomy" id="1940"/>
    <lineage>
        <taxon>Bacteria</taxon>
        <taxon>Bacillati</taxon>
        <taxon>Actinomycetota</taxon>
        <taxon>Actinomycetes</taxon>
        <taxon>Kitasatosporales</taxon>
        <taxon>Streptomycetaceae</taxon>
        <taxon>Streptomyces</taxon>
    </lineage>
</organism>
<feature type="region of interest" description="Disordered" evidence="1">
    <location>
        <begin position="17"/>
        <end position="58"/>
    </location>
</feature>
<gene>
    <name evidence="2" type="ORF">SMD11_6898</name>
</gene>
<dbReference type="AlphaFoldDB" id="A0A1Z2LDU3"/>
<protein>
    <submittedName>
        <fullName evidence="2">Uncharacterized protein</fullName>
    </submittedName>
</protein>
<sequence>MSVGTEPFGLDRCRAFGGVQSPLPLRDHEEVRRGSGQAEPSRRPATEHGAPRVGSGGHELFHELGLTVHEDFPPSDRPVLRLIVVQEVIGQVRMAGLWLPGRHHQMHDPTAAGGVSALAPVPVLRNLLVTLPPLPRVGREQPLPHRTAQAEIQLVSKPAGDPSYRRRVSGGVF</sequence>
<reference evidence="2 3" key="1">
    <citation type="submission" date="2017-06" db="EMBL/GenBank/DDBJ databases">
        <title>Streptomyces albireticuli Genome sequencing and assembly.</title>
        <authorList>
            <person name="Wang Y."/>
            <person name="Du B."/>
            <person name="Ding Y."/>
            <person name="Liu H."/>
            <person name="Hou Q."/>
            <person name="Liu K."/>
            <person name="Yao L."/>
            <person name="Wang C."/>
        </authorList>
    </citation>
    <scope>NUCLEOTIDE SEQUENCE [LARGE SCALE GENOMIC DNA]</scope>
    <source>
        <strain evidence="2 3">MDJK11</strain>
    </source>
</reference>
<dbReference type="EMBL" id="CP021744">
    <property type="protein sequence ID" value="ARZ72474.1"/>
    <property type="molecule type" value="Genomic_DNA"/>
</dbReference>